<evidence type="ECO:0000256" key="8">
    <source>
        <dbReference type="SAM" id="MobiDB-lite"/>
    </source>
</evidence>
<dbReference type="PROSITE" id="PS00028">
    <property type="entry name" value="ZINC_FINGER_C2H2_1"/>
    <property type="match status" value="1"/>
</dbReference>
<dbReference type="PROSITE" id="PS50157">
    <property type="entry name" value="ZINC_FINGER_C2H2_2"/>
    <property type="match status" value="2"/>
</dbReference>
<dbReference type="FunFam" id="3.30.160.60:FF:004170">
    <property type="match status" value="1"/>
</dbReference>
<evidence type="ECO:0000256" key="2">
    <source>
        <dbReference type="ARBA" id="ARBA00022723"/>
    </source>
</evidence>
<feature type="region of interest" description="Disordered" evidence="8">
    <location>
        <begin position="93"/>
        <end position="187"/>
    </location>
</feature>
<evidence type="ECO:0000256" key="6">
    <source>
        <dbReference type="ARBA" id="ARBA00023242"/>
    </source>
</evidence>
<proteinExistence type="predicted"/>
<keyword evidence="6" id="KW-0539">Nucleus</keyword>
<evidence type="ECO:0000256" key="4">
    <source>
        <dbReference type="ARBA" id="ARBA00022771"/>
    </source>
</evidence>
<evidence type="ECO:0000256" key="3">
    <source>
        <dbReference type="ARBA" id="ARBA00022737"/>
    </source>
</evidence>
<dbReference type="Proteomes" id="UP001214415">
    <property type="component" value="Chromosome 1"/>
</dbReference>
<dbReference type="GO" id="GO:0008270">
    <property type="term" value="F:zinc ion binding"/>
    <property type="evidence" value="ECO:0007669"/>
    <property type="project" value="UniProtKB-KW"/>
</dbReference>
<keyword evidence="5" id="KW-0862">Zinc</keyword>
<dbReference type="PANTHER" id="PTHR47427">
    <property type="entry name" value="PROTEIN STE12"/>
    <property type="match status" value="1"/>
</dbReference>
<dbReference type="PANTHER" id="PTHR47427:SF2">
    <property type="entry name" value="C2H2-TYPE DOMAIN-CONTAINING PROTEIN"/>
    <property type="match status" value="1"/>
</dbReference>
<dbReference type="AlphaFoldDB" id="A0AAF0IY31"/>
<organism evidence="10 11">
    <name type="scientific">Malassezia equina</name>
    <dbReference type="NCBI Taxonomy" id="1381935"/>
    <lineage>
        <taxon>Eukaryota</taxon>
        <taxon>Fungi</taxon>
        <taxon>Dikarya</taxon>
        <taxon>Basidiomycota</taxon>
        <taxon>Ustilaginomycotina</taxon>
        <taxon>Malasseziomycetes</taxon>
        <taxon>Malasseziales</taxon>
        <taxon>Malasseziaceae</taxon>
        <taxon>Malassezia</taxon>
    </lineage>
</organism>
<keyword evidence="11" id="KW-1185">Reference proteome</keyword>
<feature type="compositionally biased region" description="Polar residues" evidence="8">
    <location>
        <begin position="540"/>
        <end position="560"/>
    </location>
</feature>
<dbReference type="GO" id="GO:0005634">
    <property type="term" value="C:nucleus"/>
    <property type="evidence" value="ECO:0007669"/>
    <property type="project" value="UniProtKB-SubCell"/>
</dbReference>
<dbReference type="EMBL" id="CP119900">
    <property type="protein sequence ID" value="WFD21697.1"/>
    <property type="molecule type" value="Genomic_DNA"/>
</dbReference>
<feature type="domain" description="C2H2-type" evidence="9">
    <location>
        <begin position="443"/>
        <end position="469"/>
    </location>
</feature>
<keyword evidence="3" id="KW-0677">Repeat</keyword>
<reference evidence="10" key="1">
    <citation type="submission" date="2023-03" db="EMBL/GenBank/DDBJ databases">
        <title>Mating type loci evolution in Malassezia.</title>
        <authorList>
            <person name="Coelho M.A."/>
        </authorList>
    </citation>
    <scope>NUCLEOTIDE SEQUENCE</scope>
    <source>
        <strain evidence="10">CBS 12830</strain>
    </source>
</reference>
<feature type="region of interest" description="Disordered" evidence="8">
    <location>
        <begin position="375"/>
        <end position="436"/>
    </location>
</feature>
<evidence type="ECO:0000313" key="11">
    <source>
        <dbReference type="Proteomes" id="UP001214415"/>
    </source>
</evidence>
<evidence type="ECO:0000256" key="5">
    <source>
        <dbReference type="ARBA" id="ARBA00022833"/>
    </source>
</evidence>
<feature type="compositionally biased region" description="Low complexity" evidence="8">
    <location>
        <begin position="525"/>
        <end position="538"/>
    </location>
</feature>
<feature type="compositionally biased region" description="Basic and acidic residues" evidence="8">
    <location>
        <begin position="513"/>
        <end position="523"/>
    </location>
</feature>
<feature type="region of interest" description="Disordered" evidence="8">
    <location>
        <begin position="1"/>
        <end position="38"/>
    </location>
</feature>
<name>A0AAF0IY31_9BASI</name>
<dbReference type="SUPFAM" id="SSF57667">
    <property type="entry name" value="beta-beta-alpha zinc fingers"/>
    <property type="match status" value="1"/>
</dbReference>
<protein>
    <recommendedName>
        <fullName evidence="9">C2H2-type domain-containing protein</fullName>
    </recommendedName>
</protein>
<sequence length="560" mass="59391">MSQGSMYPGEQGAPTFDPYVFSAPSSTESIGSEPAEAAASLDPFLPSSVLGLHDTSLDAGLLPSDMKHEPSWDSSELLQMELQRVSALSLNTPISQGRRLDTDEPPAPAPSWAATDLPMPPLVPQPASDEAATHHRAGPPMPPSAPVLPQGATTAPPMTPMSRQERHGRYVPPGQAHVSTPEYQGMRHHSVCSPVELTSPALVPQSVPGQRLSFENSPSPQKSASLPLGVDMGLPPQGMPPWMVPPPGGLLDDPFVPMPTFTPPAPLHSMVVMESGTPQPGPQSMARVYSAPVMPSWPHESPCATPGPMPVMPQTPMGEPVSFPVSPGSSGVNLPVSSVSMARKGYTPYAKSPSMYWGHADMEYFSSPMTASKSTSALASPLPLSPSTPSAPRRRGARISHSISMPGDQMPGLLDFEGPSPSRQRGRQAGPPPLVVSSADKLHVCHCGRRFKRMEHLKRHTRTHTQERPHKCPVASCGKSFGRSDNLSQHLKTHFRPSGLVGRTNELLSMQEDSRKTDARHDPYAAATAAAAAAAAAAHQNPSHSPTKTSEASTSLPKAS</sequence>
<dbReference type="InterPro" id="IPR036236">
    <property type="entry name" value="Znf_C2H2_sf"/>
</dbReference>
<gene>
    <name evidence="10" type="ORF">MEQU1_000352</name>
</gene>
<dbReference type="InterPro" id="IPR013087">
    <property type="entry name" value="Znf_C2H2_type"/>
</dbReference>
<dbReference type="Pfam" id="PF00096">
    <property type="entry name" value="zf-C2H2"/>
    <property type="match status" value="1"/>
</dbReference>
<evidence type="ECO:0000256" key="7">
    <source>
        <dbReference type="PROSITE-ProRule" id="PRU00042"/>
    </source>
</evidence>
<dbReference type="SMART" id="SM00355">
    <property type="entry name" value="ZnF_C2H2"/>
    <property type="match status" value="2"/>
</dbReference>
<dbReference type="FunFam" id="3.30.160.60:FF:000624">
    <property type="entry name" value="zinc finger protein 697"/>
    <property type="match status" value="1"/>
</dbReference>
<accession>A0AAF0IY31</accession>
<feature type="compositionally biased region" description="Low complexity" evidence="8">
    <location>
        <begin position="375"/>
        <end position="391"/>
    </location>
</feature>
<evidence type="ECO:0000256" key="1">
    <source>
        <dbReference type="ARBA" id="ARBA00004123"/>
    </source>
</evidence>
<feature type="region of interest" description="Disordered" evidence="8">
    <location>
        <begin position="513"/>
        <end position="560"/>
    </location>
</feature>
<dbReference type="GO" id="GO:0003700">
    <property type="term" value="F:DNA-binding transcription factor activity"/>
    <property type="evidence" value="ECO:0007669"/>
    <property type="project" value="TreeGrafter"/>
</dbReference>
<keyword evidence="4 7" id="KW-0863">Zinc-finger</keyword>
<feature type="domain" description="C2H2-type" evidence="9">
    <location>
        <begin position="470"/>
        <end position="494"/>
    </location>
</feature>
<evidence type="ECO:0000259" key="9">
    <source>
        <dbReference type="PROSITE" id="PS50157"/>
    </source>
</evidence>
<comment type="subcellular location">
    <subcellularLocation>
        <location evidence="1">Nucleus</location>
    </subcellularLocation>
</comment>
<evidence type="ECO:0000313" key="10">
    <source>
        <dbReference type="EMBL" id="WFD21697.1"/>
    </source>
</evidence>
<dbReference type="Gene3D" id="3.30.160.60">
    <property type="entry name" value="Classic Zinc Finger"/>
    <property type="match status" value="2"/>
</dbReference>
<dbReference type="GO" id="GO:1990526">
    <property type="term" value="C:Ste12p-Dig1p-Dig2p complex"/>
    <property type="evidence" value="ECO:0007669"/>
    <property type="project" value="TreeGrafter"/>
</dbReference>
<dbReference type="GO" id="GO:1990527">
    <property type="term" value="C:Tec1p-Ste12p-Dig1p complex"/>
    <property type="evidence" value="ECO:0007669"/>
    <property type="project" value="TreeGrafter"/>
</dbReference>
<dbReference type="InterPro" id="IPR052127">
    <property type="entry name" value="STE12_transcription_factor"/>
</dbReference>
<keyword evidence="2" id="KW-0479">Metal-binding</keyword>